<feature type="region of interest" description="Disordered" evidence="1">
    <location>
        <begin position="362"/>
        <end position="438"/>
    </location>
</feature>
<dbReference type="Proteomes" id="UP001419268">
    <property type="component" value="Unassembled WGS sequence"/>
</dbReference>
<keyword evidence="3" id="KW-1185">Reference proteome</keyword>
<dbReference type="EMBL" id="JBBNAG010000004">
    <property type="protein sequence ID" value="KAK9139027.1"/>
    <property type="molecule type" value="Genomic_DNA"/>
</dbReference>
<dbReference type="PANTHER" id="PTHR37729">
    <property type="entry name" value="NEUROFILAMENT PROTEIN-LIKE PROTEIN"/>
    <property type="match status" value="1"/>
</dbReference>
<feature type="compositionally biased region" description="Basic residues" evidence="1">
    <location>
        <begin position="405"/>
        <end position="417"/>
    </location>
</feature>
<name>A0AAP0PCF3_9MAGN</name>
<dbReference type="PANTHER" id="PTHR37729:SF1">
    <property type="entry name" value="NEUROFILAMENT PROTEIN-LIKE PROTEIN"/>
    <property type="match status" value="1"/>
</dbReference>
<feature type="compositionally biased region" description="Basic and acidic residues" evidence="1">
    <location>
        <begin position="45"/>
        <end position="59"/>
    </location>
</feature>
<dbReference type="AlphaFoldDB" id="A0AAP0PCF3"/>
<proteinExistence type="predicted"/>
<feature type="compositionally biased region" description="Basic and acidic residues" evidence="1">
    <location>
        <begin position="159"/>
        <end position="171"/>
    </location>
</feature>
<comment type="caution">
    <text evidence="2">The sequence shown here is derived from an EMBL/GenBank/DDBJ whole genome shotgun (WGS) entry which is preliminary data.</text>
</comment>
<feature type="compositionally biased region" description="Polar residues" evidence="1">
    <location>
        <begin position="393"/>
        <end position="403"/>
    </location>
</feature>
<protein>
    <submittedName>
        <fullName evidence="2">Uncharacterized protein</fullName>
    </submittedName>
</protein>
<sequence>MVKETDEEGKTTASQVEERLLEELKKNQDLELAEQPQEQIGVVEDIEKKEDLEAEEKPSEQTNVLEELGNKQASGVEEKHQEQTGYLHGDTEKVPTSIIEDVSQGKTGFLDTQAEKQLTSEVEKTQQAKVEVLEGEIGKKLELEVEEKSREQTGVVQELDQKSTSDEETKTQHASVLDEVGKELVIPESAEPAKVVGQLADKVVEVSESFKEEHTVCVDEPVVSGNSVADVSLNENAPSDAKEGADDTNNEQSRTDVAEGLAKEVEVGKTEETKNILDEKASKSETLNSVEASDSLSHVEASKVPFGGEKASVDVGVTDEEEKEIEVKVKELGGESKKLEPSYTEQSVEDKLGNVVEHVEETLKSDTANLEPSKDVNELNTEGIDPKLESRAKPTQKQSNNILSKVKHSIGKVKKAITGRSPSSKTISVDAKGDVNVK</sequence>
<evidence type="ECO:0000256" key="1">
    <source>
        <dbReference type="SAM" id="MobiDB-lite"/>
    </source>
</evidence>
<feature type="compositionally biased region" description="Polar residues" evidence="1">
    <location>
        <begin position="284"/>
        <end position="296"/>
    </location>
</feature>
<feature type="region of interest" description="Disordered" evidence="1">
    <location>
        <begin position="145"/>
        <end position="176"/>
    </location>
</feature>
<accession>A0AAP0PCF3</accession>
<evidence type="ECO:0000313" key="3">
    <source>
        <dbReference type="Proteomes" id="UP001419268"/>
    </source>
</evidence>
<organism evidence="2 3">
    <name type="scientific">Stephania cephalantha</name>
    <dbReference type="NCBI Taxonomy" id="152367"/>
    <lineage>
        <taxon>Eukaryota</taxon>
        <taxon>Viridiplantae</taxon>
        <taxon>Streptophyta</taxon>
        <taxon>Embryophyta</taxon>
        <taxon>Tracheophyta</taxon>
        <taxon>Spermatophyta</taxon>
        <taxon>Magnoliopsida</taxon>
        <taxon>Ranunculales</taxon>
        <taxon>Menispermaceae</taxon>
        <taxon>Menispermoideae</taxon>
        <taxon>Cissampelideae</taxon>
        <taxon>Stephania</taxon>
    </lineage>
</organism>
<gene>
    <name evidence="2" type="ORF">Scep_008708</name>
</gene>
<evidence type="ECO:0000313" key="2">
    <source>
        <dbReference type="EMBL" id="KAK9139027.1"/>
    </source>
</evidence>
<feature type="region of interest" description="Disordered" evidence="1">
    <location>
        <begin position="221"/>
        <end position="307"/>
    </location>
</feature>
<reference evidence="2 3" key="1">
    <citation type="submission" date="2024-01" db="EMBL/GenBank/DDBJ databases">
        <title>Genome assemblies of Stephania.</title>
        <authorList>
            <person name="Yang L."/>
        </authorList>
    </citation>
    <scope>NUCLEOTIDE SEQUENCE [LARGE SCALE GENOMIC DNA]</scope>
    <source>
        <strain evidence="2">JXDWG</strain>
        <tissue evidence="2">Leaf</tissue>
    </source>
</reference>
<feature type="compositionally biased region" description="Basic and acidic residues" evidence="1">
    <location>
        <begin position="253"/>
        <end position="283"/>
    </location>
</feature>
<feature type="compositionally biased region" description="Polar residues" evidence="1">
    <location>
        <begin position="224"/>
        <end position="237"/>
    </location>
</feature>
<feature type="region of interest" description="Disordered" evidence="1">
    <location>
        <begin position="26"/>
        <end position="98"/>
    </location>
</feature>